<comment type="caution">
    <text evidence="2">The sequence shown here is derived from an EMBL/GenBank/DDBJ whole genome shotgun (WGS) entry which is preliminary data.</text>
</comment>
<reference evidence="2 3" key="1">
    <citation type="submission" date="2015-09" db="EMBL/GenBank/DDBJ databases">
        <title>Genome announcement of multiple Pseudomonas syringae strains.</title>
        <authorList>
            <person name="Thakur S."/>
            <person name="Wang P.W."/>
            <person name="Gong Y."/>
            <person name="Weir B.S."/>
            <person name="Guttman D.S."/>
        </authorList>
    </citation>
    <scope>NUCLEOTIDE SEQUENCE [LARGE SCALE GENOMIC DNA]</scope>
    <source>
        <strain evidence="2 3">ICMP2802</strain>
    </source>
</reference>
<gene>
    <name evidence="2" type="ORF">ALO91_01418</name>
</gene>
<name>A0A0L8IIW6_PSESX</name>
<proteinExistence type="predicted"/>
<evidence type="ECO:0000313" key="2">
    <source>
        <dbReference type="EMBL" id="KPW15354.1"/>
    </source>
</evidence>
<dbReference type="AlphaFoldDB" id="A0A0L8IIW6"/>
<organism evidence="2 3">
    <name type="scientific">Pseudomonas syringae pv. aceris</name>
    <dbReference type="NCBI Taxonomy" id="199198"/>
    <lineage>
        <taxon>Bacteria</taxon>
        <taxon>Pseudomonadati</taxon>
        <taxon>Pseudomonadota</taxon>
        <taxon>Gammaproteobacteria</taxon>
        <taxon>Pseudomonadales</taxon>
        <taxon>Pseudomonadaceae</taxon>
        <taxon>Pseudomonas</taxon>
        <taxon>Pseudomonas syringae</taxon>
    </lineage>
</organism>
<dbReference type="PATRIC" id="fig|199198.4.peg.4726"/>
<evidence type="ECO:0000256" key="1">
    <source>
        <dbReference type="SAM" id="Coils"/>
    </source>
</evidence>
<protein>
    <submittedName>
        <fullName evidence="2">Uncharacterized protein</fullName>
    </submittedName>
</protein>
<sequence length="144" mass="15663">MLSRPVPQPPATELVAAGLNLQLIVTEALIGMIAAVTSTSPPANEPPPAFIQARIDRAVSRISAYLAPLQAEIEQLKSEIAAYKASRERLHGWIREEQLKNVHLKARCDELEDLLRDINDAPGGSQFKKHIDAALSKPAAIEQA</sequence>
<evidence type="ECO:0000313" key="3">
    <source>
        <dbReference type="Proteomes" id="UP000050297"/>
    </source>
</evidence>
<accession>A0A0L8IIW6</accession>
<dbReference type="EMBL" id="LJPM01000427">
    <property type="protein sequence ID" value="KPW15354.1"/>
    <property type="molecule type" value="Genomic_DNA"/>
</dbReference>
<keyword evidence="1" id="KW-0175">Coiled coil</keyword>
<feature type="coiled-coil region" evidence="1">
    <location>
        <begin position="66"/>
        <end position="121"/>
    </location>
</feature>
<dbReference type="Proteomes" id="UP000050297">
    <property type="component" value="Unassembled WGS sequence"/>
</dbReference>